<evidence type="ECO:0000256" key="1">
    <source>
        <dbReference type="SAM" id="Phobius"/>
    </source>
</evidence>
<keyword evidence="1" id="KW-0812">Transmembrane</keyword>
<organism evidence="2">
    <name type="scientific">Rhizophora mucronata</name>
    <name type="common">Asiatic mangrove</name>
    <dbReference type="NCBI Taxonomy" id="61149"/>
    <lineage>
        <taxon>Eukaryota</taxon>
        <taxon>Viridiplantae</taxon>
        <taxon>Streptophyta</taxon>
        <taxon>Embryophyta</taxon>
        <taxon>Tracheophyta</taxon>
        <taxon>Spermatophyta</taxon>
        <taxon>Magnoliopsida</taxon>
        <taxon>eudicotyledons</taxon>
        <taxon>Gunneridae</taxon>
        <taxon>Pentapetalae</taxon>
        <taxon>rosids</taxon>
        <taxon>fabids</taxon>
        <taxon>Malpighiales</taxon>
        <taxon>Rhizophoraceae</taxon>
        <taxon>Rhizophora</taxon>
    </lineage>
</organism>
<protein>
    <submittedName>
        <fullName evidence="2">Uncharacterized protein</fullName>
    </submittedName>
</protein>
<name>A0A2P2QGA7_RHIMU</name>
<sequence>MPAYKIIVLIAISIPIFVNSIALAITKEIVKKTKIKKQIMAQLPNI</sequence>
<proteinExistence type="predicted"/>
<accession>A0A2P2QGA7</accession>
<reference evidence="2" key="1">
    <citation type="submission" date="2018-02" db="EMBL/GenBank/DDBJ databases">
        <title>Rhizophora mucronata_Transcriptome.</title>
        <authorList>
            <person name="Meera S.P."/>
            <person name="Sreeshan A."/>
            <person name="Augustine A."/>
        </authorList>
    </citation>
    <scope>NUCLEOTIDE SEQUENCE</scope>
    <source>
        <tissue evidence="2">Leaf</tissue>
    </source>
</reference>
<feature type="transmembrane region" description="Helical" evidence="1">
    <location>
        <begin position="6"/>
        <end position="26"/>
    </location>
</feature>
<dbReference type="EMBL" id="GGEC01085555">
    <property type="protein sequence ID" value="MBX66039.1"/>
    <property type="molecule type" value="Transcribed_RNA"/>
</dbReference>
<dbReference type="AlphaFoldDB" id="A0A2P2QGA7"/>
<evidence type="ECO:0000313" key="2">
    <source>
        <dbReference type="EMBL" id="MBX66039.1"/>
    </source>
</evidence>
<keyword evidence="1" id="KW-1133">Transmembrane helix</keyword>
<keyword evidence="1" id="KW-0472">Membrane</keyword>